<gene>
    <name evidence="2" type="primary">LOC107894574</name>
</gene>
<evidence type="ECO:0000313" key="1">
    <source>
        <dbReference type="Proteomes" id="UP000818029"/>
    </source>
</evidence>
<dbReference type="Proteomes" id="UP000818029">
    <property type="component" value="Chromosome A13"/>
</dbReference>
<organism evidence="1 2">
    <name type="scientific">Gossypium hirsutum</name>
    <name type="common">Upland cotton</name>
    <name type="synonym">Gossypium mexicanum</name>
    <dbReference type="NCBI Taxonomy" id="3635"/>
    <lineage>
        <taxon>Eukaryota</taxon>
        <taxon>Viridiplantae</taxon>
        <taxon>Streptophyta</taxon>
        <taxon>Embryophyta</taxon>
        <taxon>Tracheophyta</taxon>
        <taxon>Spermatophyta</taxon>
        <taxon>Magnoliopsida</taxon>
        <taxon>eudicotyledons</taxon>
        <taxon>Gunneridae</taxon>
        <taxon>Pentapetalae</taxon>
        <taxon>rosids</taxon>
        <taxon>malvids</taxon>
        <taxon>Malvales</taxon>
        <taxon>Malvaceae</taxon>
        <taxon>Malvoideae</taxon>
        <taxon>Gossypium</taxon>
    </lineage>
</organism>
<dbReference type="InterPro" id="IPR012337">
    <property type="entry name" value="RNaseH-like_sf"/>
</dbReference>
<evidence type="ECO:0000313" key="2">
    <source>
        <dbReference type="RefSeq" id="XP_040940681.1"/>
    </source>
</evidence>
<name>A0ABM2ZDC1_GOSHI</name>
<sequence>MDRLTKTAHFIPDRTNFSLQKLVKLYISEIVKLQRIPVSIISDRDLCFTSRFWQKLYDVLDFRGSGEKYLPLAEFTYNNSYQSSIQIAPYRALYGRKCRTPLCWTKLAERCVLGPELLSETEDKVCLIRDRLKGVSDIQKSYTDLKRKDIEYSVGDMLELPLELDHIYDMFHVSMLRHYRSNPTYIMLVEEIEVRPDPTFKEEPVQILDHDIKVSRRKSILSVNMLWRNHSTQKATWKPEDPVRQQ</sequence>
<dbReference type="PANTHER" id="PTHR46148:SF44">
    <property type="entry name" value="GAG-POL POLYPROTEIN"/>
    <property type="match status" value="1"/>
</dbReference>
<reference evidence="2" key="2">
    <citation type="submission" date="2025-08" db="UniProtKB">
        <authorList>
            <consortium name="RefSeq"/>
        </authorList>
    </citation>
    <scope>IDENTIFICATION</scope>
</reference>
<reference evidence="1" key="1">
    <citation type="journal article" date="2020" name="Nat. Genet.">
        <title>Genomic diversifications of five Gossypium allopolyploid species and their impact on cotton improvement.</title>
        <authorList>
            <person name="Chen Z.J."/>
            <person name="Sreedasyam A."/>
            <person name="Ando A."/>
            <person name="Song Q."/>
            <person name="De Santiago L.M."/>
            <person name="Hulse-Kemp A.M."/>
            <person name="Ding M."/>
            <person name="Ye W."/>
            <person name="Kirkbride R.C."/>
            <person name="Jenkins J."/>
            <person name="Plott C."/>
            <person name="Lovell J."/>
            <person name="Lin Y.M."/>
            <person name="Vaughn R."/>
            <person name="Liu B."/>
            <person name="Simpson S."/>
            <person name="Scheffler B.E."/>
            <person name="Wen L."/>
            <person name="Saski C.A."/>
            <person name="Grover C.E."/>
            <person name="Hu G."/>
            <person name="Conover J.L."/>
            <person name="Carlson J.W."/>
            <person name="Shu S."/>
            <person name="Boston L.B."/>
            <person name="Williams M."/>
            <person name="Peterson D.G."/>
            <person name="McGee K."/>
            <person name="Jones D.C."/>
            <person name="Wendel J.F."/>
            <person name="Stelly D.M."/>
            <person name="Grimwood J."/>
            <person name="Schmutz J."/>
        </authorList>
    </citation>
    <scope>NUCLEOTIDE SEQUENCE [LARGE SCALE GENOMIC DNA]</scope>
    <source>
        <strain evidence="1">cv. TM-1</strain>
    </source>
</reference>
<dbReference type="Gene3D" id="3.30.420.10">
    <property type="entry name" value="Ribonuclease H-like superfamily/Ribonuclease H"/>
    <property type="match status" value="1"/>
</dbReference>
<dbReference type="PANTHER" id="PTHR46148">
    <property type="entry name" value="CHROMO DOMAIN-CONTAINING PROTEIN"/>
    <property type="match status" value="1"/>
</dbReference>
<proteinExistence type="predicted"/>
<dbReference type="SUPFAM" id="SSF53098">
    <property type="entry name" value="Ribonuclease H-like"/>
    <property type="match status" value="1"/>
</dbReference>
<evidence type="ECO:0008006" key="3">
    <source>
        <dbReference type="Google" id="ProtNLM"/>
    </source>
</evidence>
<dbReference type="RefSeq" id="XP_040940681.1">
    <property type="nucleotide sequence ID" value="XM_041084747.1"/>
</dbReference>
<protein>
    <recommendedName>
        <fullName evidence="3">DNA/RNA polymerases superfamily protein</fullName>
    </recommendedName>
</protein>
<dbReference type="InterPro" id="IPR036397">
    <property type="entry name" value="RNaseH_sf"/>
</dbReference>
<keyword evidence="1" id="KW-1185">Reference proteome</keyword>
<dbReference type="GeneID" id="107894574"/>
<accession>A0ABM2ZDC1</accession>